<feature type="transmembrane region" description="Helical" evidence="8">
    <location>
        <begin position="75"/>
        <end position="99"/>
    </location>
</feature>
<dbReference type="InterPro" id="IPR050835">
    <property type="entry name" value="ABC_transporter_sub-D"/>
</dbReference>
<evidence type="ECO:0000256" key="2">
    <source>
        <dbReference type="ARBA" id="ARBA00022448"/>
    </source>
</evidence>
<dbReference type="InterPro" id="IPR011527">
    <property type="entry name" value="ABC1_TM_dom"/>
</dbReference>
<feature type="domain" description="ABC transmembrane type-1" evidence="10">
    <location>
        <begin position="1"/>
        <end position="248"/>
    </location>
</feature>
<keyword evidence="12" id="KW-1185">Reference proteome</keyword>
<dbReference type="GO" id="GO:0016887">
    <property type="term" value="F:ATP hydrolysis activity"/>
    <property type="evidence" value="ECO:0007669"/>
    <property type="project" value="InterPro"/>
</dbReference>
<evidence type="ECO:0000256" key="7">
    <source>
        <dbReference type="ARBA" id="ARBA00023136"/>
    </source>
</evidence>
<reference evidence="11 12" key="1">
    <citation type="journal article" date="2021" name="Sci. Rep.">
        <title>The genome of the diatom Chaetoceros tenuissimus carries an ancient integrated fragment of an extant virus.</title>
        <authorList>
            <person name="Hongo Y."/>
            <person name="Kimura K."/>
            <person name="Takaki Y."/>
            <person name="Yoshida Y."/>
            <person name="Baba S."/>
            <person name="Kobayashi G."/>
            <person name="Nagasaki K."/>
            <person name="Hano T."/>
            <person name="Tomaru Y."/>
        </authorList>
    </citation>
    <scope>NUCLEOTIDE SEQUENCE [LARGE SCALE GENOMIC DNA]</scope>
    <source>
        <strain evidence="11 12">NIES-3715</strain>
    </source>
</reference>
<protein>
    <submittedName>
        <fullName evidence="11">ABC transporter</fullName>
    </submittedName>
</protein>
<evidence type="ECO:0000313" key="11">
    <source>
        <dbReference type="EMBL" id="GFH48272.1"/>
    </source>
</evidence>
<feature type="transmembrane region" description="Helical" evidence="8">
    <location>
        <begin position="105"/>
        <end position="124"/>
    </location>
</feature>
<dbReference type="InterPro" id="IPR003593">
    <property type="entry name" value="AAA+_ATPase"/>
</dbReference>
<organism evidence="11 12">
    <name type="scientific">Chaetoceros tenuissimus</name>
    <dbReference type="NCBI Taxonomy" id="426638"/>
    <lineage>
        <taxon>Eukaryota</taxon>
        <taxon>Sar</taxon>
        <taxon>Stramenopiles</taxon>
        <taxon>Ochrophyta</taxon>
        <taxon>Bacillariophyta</taxon>
        <taxon>Coscinodiscophyceae</taxon>
        <taxon>Chaetocerotophycidae</taxon>
        <taxon>Chaetocerotales</taxon>
        <taxon>Chaetocerotaceae</taxon>
        <taxon>Chaetoceros</taxon>
    </lineage>
</organism>
<dbReference type="Gene3D" id="1.20.1560.10">
    <property type="entry name" value="ABC transporter type 1, transmembrane domain"/>
    <property type="match status" value="1"/>
</dbReference>
<dbReference type="PROSITE" id="PS00211">
    <property type="entry name" value="ABC_TRANSPORTER_1"/>
    <property type="match status" value="1"/>
</dbReference>
<dbReference type="AlphaFoldDB" id="A0AAD3H2K6"/>
<dbReference type="GO" id="GO:0016020">
    <property type="term" value="C:membrane"/>
    <property type="evidence" value="ECO:0007669"/>
    <property type="project" value="InterPro"/>
</dbReference>
<dbReference type="Pfam" id="PF00005">
    <property type="entry name" value="ABC_tran"/>
    <property type="match status" value="1"/>
</dbReference>
<dbReference type="InterPro" id="IPR003439">
    <property type="entry name" value="ABC_transporter-like_ATP-bd"/>
</dbReference>
<dbReference type="EMBL" id="BLLK01000027">
    <property type="protein sequence ID" value="GFH48272.1"/>
    <property type="molecule type" value="Genomic_DNA"/>
</dbReference>
<dbReference type="GO" id="GO:0005524">
    <property type="term" value="F:ATP binding"/>
    <property type="evidence" value="ECO:0007669"/>
    <property type="project" value="UniProtKB-KW"/>
</dbReference>
<keyword evidence="4" id="KW-0547">Nucleotide-binding</keyword>
<sequence length="607" mass="68278">MLWRYAAALLVGSPVSVLYTFQRERLAISWREWMTDRCLQLYSSNRVYYNLERSSENEIDNPDQRITEDVRSFTAFSLTLFLTLLTSVIDLVSFSMILYSIQPQLFGAIILYALFGTVTTTALGKKLVGLNYQKLQKEADFRYSLVRVRDNAESIAFYAGEDIENKEINARLEKVIENKKEIIGVQRNVEFFTTSYNYFVQILPVAVVAKDYFSGAIQLGVVSQSAGAFNHVLRDLSIIVNQFEQLSSFSAAIDRLSSFMTAIRDADDSRTEEDGLLQLPQNFTANETMTGFEEHSTDVDRNSSIDVQITTDEKRAEHANKIDLRQMHPLSSDLFAARSKDTTLDIRNLTLSTPDGKRTLIQNLDMSIGEGEHLLIVGNSGAGKSSLLRAIAGLWTTGSGVIERPNDSDIYFLPQRPYCALGSLKDQLLYPSLDEDEIDEQDYPEGHRLSRSHLLRQSLTDQDLLDILTEVDLGDLAERSGDGDPIKGLYKVLDWSNTLSLGEQQRLAFGRLLVNRPRFVILDEATSALDMVAESKMYKLLQDRAQKNLVSGKGLSRAGLTYVSVGHRPSLLIYHDKRLRLMGEKGYSIEKIEKSSTDTSPLGVTNM</sequence>
<dbReference type="PROSITE" id="PS50929">
    <property type="entry name" value="ABC_TM1F"/>
    <property type="match status" value="1"/>
</dbReference>
<dbReference type="InterPro" id="IPR017871">
    <property type="entry name" value="ABC_transporter-like_CS"/>
</dbReference>
<keyword evidence="5" id="KW-0067">ATP-binding</keyword>
<evidence type="ECO:0000256" key="3">
    <source>
        <dbReference type="ARBA" id="ARBA00022692"/>
    </source>
</evidence>
<accession>A0AAD3H2K6</accession>
<dbReference type="CDD" id="cd03223">
    <property type="entry name" value="ABCD_peroxisomal_ALDP"/>
    <property type="match status" value="1"/>
</dbReference>
<dbReference type="Gene3D" id="3.40.50.300">
    <property type="entry name" value="P-loop containing nucleotide triphosphate hydrolases"/>
    <property type="match status" value="1"/>
</dbReference>
<evidence type="ECO:0000256" key="1">
    <source>
        <dbReference type="ARBA" id="ARBA00008575"/>
    </source>
</evidence>
<keyword evidence="2" id="KW-0813">Transport</keyword>
<keyword evidence="6 8" id="KW-1133">Transmembrane helix</keyword>
<evidence type="ECO:0000259" key="9">
    <source>
        <dbReference type="PROSITE" id="PS50893"/>
    </source>
</evidence>
<evidence type="ECO:0000256" key="8">
    <source>
        <dbReference type="SAM" id="Phobius"/>
    </source>
</evidence>
<dbReference type="InterPro" id="IPR036640">
    <property type="entry name" value="ABC1_TM_sf"/>
</dbReference>
<evidence type="ECO:0000256" key="5">
    <source>
        <dbReference type="ARBA" id="ARBA00022840"/>
    </source>
</evidence>
<dbReference type="PROSITE" id="PS50893">
    <property type="entry name" value="ABC_TRANSPORTER_2"/>
    <property type="match status" value="1"/>
</dbReference>
<dbReference type="Proteomes" id="UP001054902">
    <property type="component" value="Unassembled WGS sequence"/>
</dbReference>
<dbReference type="SUPFAM" id="SSF90123">
    <property type="entry name" value="ABC transporter transmembrane region"/>
    <property type="match status" value="1"/>
</dbReference>
<keyword evidence="3 8" id="KW-0812">Transmembrane</keyword>
<name>A0AAD3H2K6_9STRA</name>
<evidence type="ECO:0000256" key="4">
    <source>
        <dbReference type="ARBA" id="ARBA00022741"/>
    </source>
</evidence>
<dbReference type="SMART" id="SM00382">
    <property type="entry name" value="AAA"/>
    <property type="match status" value="1"/>
</dbReference>
<dbReference type="PANTHER" id="PTHR11384:SF59">
    <property type="entry name" value="LYSOSOMAL COBALAMIN TRANSPORTER ABCD4"/>
    <property type="match status" value="1"/>
</dbReference>
<dbReference type="GO" id="GO:0140359">
    <property type="term" value="F:ABC-type transporter activity"/>
    <property type="evidence" value="ECO:0007669"/>
    <property type="project" value="InterPro"/>
</dbReference>
<evidence type="ECO:0000313" key="12">
    <source>
        <dbReference type="Proteomes" id="UP001054902"/>
    </source>
</evidence>
<dbReference type="PANTHER" id="PTHR11384">
    <property type="entry name" value="ATP-BINDING CASSETTE, SUB-FAMILY D MEMBER"/>
    <property type="match status" value="1"/>
</dbReference>
<feature type="domain" description="ABC transporter" evidence="9">
    <location>
        <begin position="344"/>
        <end position="604"/>
    </location>
</feature>
<evidence type="ECO:0000259" key="10">
    <source>
        <dbReference type="PROSITE" id="PS50929"/>
    </source>
</evidence>
<keyword evidence="7 8" id="KW-0472">Membrane</keyword>
<evidence type="ECO:0000256" key="6">
    <source>
        <dbReference type="ARBA" id="ARBA00022989"/>
    </source>
</evidence>
<dbReference type="InterPro" id="IPR027417">
    <property type="entry name" value="P-loop_NTPase"/>
</dbReference>
<comment type="similarity">
    <text evidence="1">Belongs to the ABC transporter superfamily. ABCD family. Peroxisomal fatty acyl CoA transporter (TC 3.A.1.203) subfamily.</text>
</comment>
<dbReference type="SUPFAM" id="SSF52540">
    <property type="entry name" value="P-loop containing nucleoside triphosphate hydrolases"/>
    <property type="match status" value="1"/>
</dbReference>
<gene>
    <name evidence="11" type="ORF">CTEN210_04748</name>
</gene>
<proteinExistence type="inferred from homology"/>
<dbReference type="Pfam" id="PF06472">
    <property type="entry name" value="ABC_membrane_2"/>
    <property type="match status" value="1"/>
</dbReference>
<comment type="caution">
    <text evidence="11">The sequence shown here is derived from an EMBL/GenBank/DDBJ whole genome shotgun (WGS) entry which is preliminary data.</text>
</comment>